<comment type="caution">
    <text evidence="1">The sequence shown here is derived from an EMBL/GenBank/DDBJ whole genome shotgun (WGS) entry which is preliminary data.</text>
</comment>
<evidence type="ECO:0008006" key="3">
    <source>
        <dbReference type="Google" id="ProtNLM"/>
    </source>
</evidence>
<dbReference type="RefSeq" id="XP_037222663.1">
    <property type="nucleotide sequence ID" value="XM_037362371.1"/>
</dbReference>
<evidence type="ECO:0000313" key="1">
    <source>
        <dbReference type="EMBL" id="KAF7307644.1"/>
    </source>
</evidence>
<sequence length="408" mass="45027">MLPPELVDTIVEKIGGMSDLKSCSLAASVFRYACQKRLLATLSLGGPDMYARAKGYDEAAARFEATPSLALLVVNLNIWLSTKPIAAPVVNALFSALVRVSSCTISGQGNTYGRPFKWKAITNGLSLAVSHWLSAVPDGTMRYFHVSNLANVPQRFLHDIFRVLGPRCFLSFTMMSVDQARSVVSPPHTPPPFHFLFSGHTNVHQLLTTPDSGFVQYSQSIRKLTALVNFDTELDAALLICAAATHSLEHLQLTLSAQRLRQRDTINEDAIPRLFSLRLLEVVCTGFDNQLEHDHSFSWFLSQVLAPMLRPGATPCLAQIQLTLAVDTLEQAVNVYVPSIRGLRKAHLLLHHLDKLLAGHNILLRFMFRTGHLQAGAAEHLEAIFNALKEKLPSQARKNLLKVVAEPS</sequence>
<dbReference type="EMBL" id="JACAZF010000004">
    <property type="protein sequence ID" value="KAF7307644.1"/>
    <property type="molecule type" value="Genomic_DNA"/>
</dbReference>
<accession>A0A8H6WCR4</accession>
<gene>
    <name evidence="1" type="ORF">MIND_00559700</name>
</gene>
<organism evidence="1 2">
    <name type="scientific">Mycena indigotica</name>
    <dbReference type="NCBI Taxonomy" id="2126181"/>
    <lineage>
        <taxon>Eukaryota</taxon>
        <taxon>Fungi</taxon>
        <taxon>Dikarya</taxon>
        <taxon>Basidiomycota</taxon>
        <taxon>Agaricomycotina</taxon>
        <taxon>Agaricomycetes</taxon>
        <taxon>Agaricomycetidae</taxon>
        <taxon>Agaricales</taxon>
        <taxon>Marasmiineae</taxon>
        <taxon>Mycenaceae</taxon>
        <taxon>Mycena</taxon>
    </lineage>
</organism>
<dbReference type="AlphaFoldDB" id="A0A8H6WCR4"/>
<name>A0A8H6WCR4_9AGAR</name>
<reference evidence="1" key="1">
    <citation type="submission" date="2020-05" db="EMBL/GenBank/DDBJ databases">
        <title>Mycena genomes resolve the evolution of fungal bioluminescence.</title>
        <authorList>
            <person name="Tsai I.J."/>
        </authorList>
    </citation>
    <scope>NUCLEOTIDE SEQUENCE</scope>
    <source>
        <strain evidence="1">171206Taipei</strain>
    </source>
</reference>
<keyword evidence="2" id="KW-1185">Reference proteome</keyword>
<dbReference type="GeneID" id="59344887"/>
<proteinExistence type="predicted"/>
<protein>
    <recommendedName>
        <fullName evidence="3">F-box domain-containing protein</fullName>
    </recommendedName>
</protein>
<dbReference type="Proteomes" id="UP000636479">
    <property type="component" value="Unassembled WGS sequence"/>
</dbReference>
<evidence type="ECO:0000313" key="2">
    <source>
        <dbReference type="Proteomes" id="UP000636479"/>
    </source>
</evidence>
<dbReference type="OrthoDB" id="2865620at2759"/>